<name>A0A1T4VZP6_9FIRM</name>
<dbReference type="EMBL" id="FUXZ01000013">
    <property type="protein sequence ID" value="SKA70482.1"/>
    <property type="molecule type" value="Genomic_DNA"/>
</dbReference>
<dbReference type="Pfam" id="PF05016">
    <property type="entry name" value="ParE_toxin"/>
    <property type="match status" value="1"/>
</dbReference>
<dbReference type="RefSeq" id="WP_078766878.1">
    <property type="nucleotide sequence ID" value="NZ_FUXZ01000013.1"/>
</dbReference>
<keyword evidence="1" id="KW-1277">Toxin-antitoxin system</keyword>
<dbReference type="Gene3D" id="3.30.2310.20">
    <property type="entry name" value="RelE-like"/>
    <property type="match status" value="1"/>
</dbReference>
<protein>
    <submittedName>
        <fullName evidence="2">Plasmid stabilization system protein ParE</fullName>
    </submittedName>
</protein>
<dbReference type="Proteomes" id="UP000190814">
    <property type="component" value="Unassembled WGS sequence"/>
</dbReference>
<evidence type="ECO:0000313" key="3">
    <source>
        <dbReference type="Proteomes" id="UP000190814"/>
    </source>
</evidence>
<dbReference type="SUPFAM" id="SSF143011">
    <property type="entry name" value="RelE-like"/>
    <property type="match status" value="1"/>
</dbReference>
<reference evidence="2 3" key="1">
    <citation type="submission" date="2017-02" db="EMBL/GenBank/DDBJ databases">
        <authorList>
            <person name="Peterson S.W."/>
        </authorList>
    </citation>
    <scope>NUCLEOTIDE SEQUENCE [LARGE SCALE GENOMIC DNA]</scope>
    <source>
        <strain evidence="2 3">ATCC 35992</strain>
    </source>
</reference>
<dbReference type="AlphaFoldDB" id="A0A1T4VZP6"/>
<organism evidence="2 3">
    <name type="scientific">Eubacterium uniforme</name>
    <dbReference type="NCBI Taxonomy" id="39495"/>
    <lineage>
        <taxon>Bacteria</taxon>
        <taxon>Bacillati</taxon>
        <taxon>Bacillota</taxon>
        <taxon>Clostridia</taxon>
        <taxon>Eubacteriales</taxon>
        <taxon>Eubacteriaceae</taxon>
        <taxon>Eubacterium</taxon>
    </lineage>
</organism>
<dbReference type="OrthoDB" id="9806083at2"/>
<accession>A0A1T4VZP6</accession>
<dbReference type="InterPro" id="IPR007712">
    <property type="entry name" value="RelE/ParE_toxin"/>
</dbReference>
<dbReference type="STRING" id="39495.SAMN02745111_02046"/>
<keyword evidence="3" id="KW-1185">Reference proteome</keyword>
<gene>
    <name evidence="2" type="ORF">SAMN02745111_02046</name>
</gene>
<evidence type="ECO:0000256" key="1">
    <source>
        <dbReference type="ARBA" id="ARBA00022649"/>
    </source>
</evidence>
<proteinExistence type="predicted"/>
<evidence type="ECO:0000313" key="2">
    <source>
        <dbReference type="EMBL" id="SKA70482.1"/>
    </source>
</evidence>
<dbReference type="InterPro" id="IPR035093">
    <property type="entry name" value="RelE/ParE_toxin_dom_sf"/>
</dbReference>
<sequence>MEYKIRFTPIAQGDMDDVWDEVFEASKNKEKTKNYVQEFIKEIIKKKEFPKSGIKIEYDGVFTGIYSVNYKAYKAFYRINEEYVEVLRILHSKQDYMKFIFSDEK</sequence>